<dbReference type="InterPro" id="IPR015970">
    <property type="entry name" value="P40_nucleoprot_sub2_BD-vir"/>
</dbReference>
<dbReference type="Proteomes" id="UP001430953">
    <property type="component" value="Unassembled WGS sequence"/>
</dbReference>
<protein>
    <submittedName>
        <fullName evidence="1">Uncharacterized protein</fullName>
    </submittedName>
</protein>
<organism evidence="1 2">
    <name type="scientific">Cardiocondyla obscurior</name>
    <dbReference type="NCBI Taxonomy" id="286306"/>
    <lineage>
        <taxon>Eukaryota</taxon>
        <taxon>Metazoa</taxon>
        <taxon>Ecdysozoa</taxon>
        <taxon>Arthropoda</taxon>
        <taxon>Hexapoda</taxon>
        <taxon>Insecta</taxon>
        <taxon>Pterygota</taxon>
        <taxon>Neoptera</taxon>
        <taxon>Endopterygota</taxon>
        <taxon>Hymenoptera</taxon>
        <taxon>Apocrita</taxon>
        <taxon>Aculeata</taxon>
        <taxon>Formicoidea</taxon>
        <taxon>Formicidae</taxon>
        <taxon>Myrmicinae</taxon>
        <taxon>Cardiocondyla</taxon>
    </lineage>
</organism>
<reference evidence="1 2" key="1">
    <citation type="submission" date="2023-03" db="EMBL/GenBank/DDBJ databases">
        <title>High recombination rates correlate with genetic variation in Cardiocondyla obscurior ants.</title>
        <authorList>
            <person name="Errbii M."/>
        </authorList>
    </citation>
    <scope>NUCLEOTIDE SEQUENCE [LARGE SCALE GENOMIC DNA]</scope>
    <source>
        <strain evidence="1">Alpha-2009</strain>
        <tissue evidence="1">Whole body</tissue>
    </source>
</reference>
<sequence length="124" mass="14403">MVLQDFGMRSIITTCSCILSQNRAMFIPAVARQACELYTTYTELRQKHGDKSPYIRVYPLERTERLNHRNYPDLYYVSVQTALRRGNLGKEGQYVITDVATETSKAILDRYSRKILRANFTKIS</sequence>
<dbReference type="Pfam" id="PF06407">
    <property type="entry name" value="BDV_P40"/>
    <property type="match status" value="1"/>
</dbReference>
<accession>A0AAW2FRD7</accession>
<name>A0AAW2FRD7_9HYME</name>
<dbReference type="InterPro" id="IPR009441">
    <property type="entry name" value="P40_nucleoprot_BD-vir"/>
</dbReference>
<evidence type="ECO:0000313" key="1">
    <source>
        <dbReference type="EMBL" id="KAL0117664.1"/>
    </source>
</evidence>
<proteinExistence type="predicted"/>
<keyword evidence="2" id="KW-1185">Reference proteome</keyword>
<evidence type="ECO:0000313" key="2">
    <source>
        <dbReference type="Proteomes" id="UP001430953"/>
    </source>
</evidence>
<dbReference type="Gene3D" id="1.10.3050.10">
    <property type="entry name" value="borna disease virus nucleoprotein, domain 2"/>
    <property type="match status" value="1"/>
</dbReference>
<comment type="caution">
    <text evidence="1">The sequence shown here is derived from an EMBL/GenBank/DDBJ whole genome shotgun (WGS) entry which is preliminary data.</text>
</comment>
<dbReference type="AlphaFoldDB" id="A0AAW2FRD7"/>
<gene>
    <name evidence="1" type="ORF">PUN28_008815</name>
</gene>
<dbReference type="EMBL" id="JADYXP020000008">
    <property type="protein sequence ID" value="KAL0117664.1"/>
    <property type="molecule type" value="Genomic_DNA"/>
</dbReference>